<dbReference type="Proteomes" id="UP000018348">
    <property type="component" value="Unassembled WGS sequence"/>
</dbReference>
<gene>
    <name evidence="1" type="ORF">CWATWH8502_1555</name>
</gene>
<protein>
    <submittedName>
        <fullName evidence="1">Uncharacterized protein</fullName>
    </submittedName>
</protein>
<sequence>MPADKLIHVRNRLRGTDCVQYDLSGEVLSSKVIQSKNVF</sequence>
<evidence type="ECO:0000313" key="1">
    <source>
        <dbReference type="EMBL" id="CCQ51839.1"/>
    </source>
</evidence>
<evidence type="ECO:0000313" key="2">
    <source>
        <dbReference type="Proteomes" id="UP000018348"/>
    </source>
</evidence>
<dbReference type="EMBL" id="CAQK01000538">
    <property type="protein sequence ID" value="CCQ51839.1"/>
    <property type="molecule type" value="Genomic_DNA"/>
</dbReference>
<comment type="caution">
    <text evidence="1">The sequence shown here is derived from an EMBL/GenBank/DDBJ whole genome shotgun (WGS) entry which is preliminary data.</text>
</comment>
<name>T2IG52_CROWT</name>
<reference evidence="1 2" key="2">
    <citation type="submission" date="2013-09" db="EMBL/GenBank/DDBJ databases">
        <title>Whole genome comparison of six Crocosphaera watsonii strains with differing phenotypes.</title>
        <authorList>
            <person name="Bench S.R."/>
            <person name="Heller P."/>
            <person name="Frank I."/>
            <person name="Arciniega M."/>
            <person name="Shilova I.N."/>
            <person name="Zehr J.P."/>
        </authorList>
    </citation>
    <scope>NUCLEOTIDE SEQUENCE [LARGE SCALE GENOMIC DNA]</scope>
    <source>
        <strain evidence="1 2">WH 8502</strain>
    </source>
</reference>
<dbReference type="AlphaFoldDB" id="T2IG52"/>
<accession>T2IG52</accession>
<reference evidence="1 2" key="1">
    <citation type="submission" date="2013-01" db="EMBL/GenBank/DDBJ databases">
        <authorList>
            <person name="Bench S."/>
        </authorList>
    </citation>
    <scope>NUCLEOTIDE SEQUENCE [LARGE SCALE GENOMIC DNA]</scope>
    <source>
        <strain evidence="1 2">WH 8502</strain>
    </source>
</reference>
<proteinExistence type="predicted"/>
<organism evidence="1 2">
    <name type="scientific">Crocosphaera watsonii WH 8502</name>
    <dbReference type="NCBI Taxonomy" id="423474"/>
    <lineage>
        <taxon>Bacteria</taxon>
        <taxon>Bacillati</taxon>
        <taxon>Cyanobacteriota</taxon>
        <taxon>Cyanophyceae</taxon>
        <taxon>Oscillatoriophycideae</taxon>
        <taxon>Chroococcales</taxon>
        <taxon>Aphanothecaceae</taxon>
        <taxon>Crocosphaera</taxon>
    </lineage>
</organism>